<dbReference type="Proteomes" id="UP000650081">
    <property type="component" value="Unassembled WGS sequence"/>
</dbReference>
<feature type="transmembrane region" description="Helical" evidence="2">
    <location>
        <begin position="332"/>
        <end position="350"/>
    </location>
</feature>
<name>A0A923T7U8_9BACT</name>
<dbReference type="AlphaFoldDB" id="A0A923T7U8"/>
<reference evidence="3" key="1">
    <citation type="submission" date="2020-08" db="EMBL/GenBank/DDBJ databases">
        <title>Lewinella bacteria from marine environments.</title>
        <authorList>
            <person name="Zhong Y."/>
        </authorList>
    </citation>
    <scope>NUCLEOTIDE SEQUENCE</scope>
    <source>
        <strain evidence="3">KCTC 42187</strain>
    </source>
</reference>
<evidence type="ECO:0000256" key="1">
    <source>
        <dbReference type="SAM" id="MobiDB-lite"/>
    </source>
</evidence>
<evidence type="ECO:0000256" key="2">
    <source>
        <dbReference type="SAM" id="Phobius"/>
    </source>
</evidence>
<protein>
    <submittedName>
        <fullName evidence="3">Uncharacterized protein</fullName>
    </submittedName>
</protein>
<feature type="compositionally biased region" description="Low complexity" evidence="1">
    <location>
        <begin position="383"/>
        <end position="393"/>
    </location>
</feature>
<evidence type="ECO:0000313" key="3">
    <source>
        <dbReference type="EMBL" id="MBC6993268.1"/>
    </source>
</evidence>
<keyword evidence="4" id="KW-1185">Reference proteome</keyword>
<gene>
    <name evidence="3" type="ORF">H9S92_03775</name>
</gene>
<feature type="transmembrane region" description="Helical" evidence="2">
    <location>
        <begin position="118"/>
        <end position="137"/>
    </location>
</feature>
<feature type="transmembrane region" description="Helical" evidence="2">
    <location>
        <begin position="83"/>
        <end position="106"/>
    </location>
</feature>
<organism evidence="3 4">
    <name type="scientific">Neolewinella lacunae</name>
    <dbReference type="NCBI Taxonomy" id="1517758"/>
    <lineage>
        <taxon>Bacteria</taxon>
        <taxon>Pseudomonadati</taxon>
        <taxon>Bacteroidota</taxon>
        <taxon>Saprospiria</taxon>
        <taxon>Saprospirales</taxon>
        <taxon>Lewinellaceae</taxon>
        <taxon>Neolewinella</taxon>
    </lineage>
</organism>
<dbReference type="EMBL" id="JACSIT010000061">
    <property type="protein sequence ID" value="MBC6993268.1"/>
    <property type="molecule type" value="Genomic_DNA"/>
</dbReference>
<proteinExistence type="predicted"/>
<keyword evidence="2" id="KW-0472">Membrane</keyword>
<feature type="region of interest" description="Disordered" evidence="1">
    <location>
        <begin position="383"/>
        <end position="410"/>
    </location>
</feature>
<evidence type="ECO:0000313" key="4">
    <source>
        <dbReference type="Proteomes" id="UP000650081"/>
    </source>
</evidence>
<comment type="caution">
    <text evidence="3">The sequence shown here is derived from an EMBL/GenBank/DDBJ whole genome shotgun (WGS) entry which is preliminary data.</text>
</comment>
<dbReference type="RefSeq" id="WP_187465384.1">
    <property type="nucleotide sequence ID" value="NZ_JACSIT010000061.1"/>
</dbReference>
<sequence length="532" mass="60006">MAYSEQQIRGLAINFLRQHYKLRPRSGTSGTRVVSRVHYYAGVTIDARLAYQKPDLSWFTATVEATSLNKANEILFWINRFRILVHALLITLAVFVAGMALTQVLGKSLWEMFGRPDVYLFLALTFVLIFVTAAASLRSLRYYRYIYAIAQFMRFHADAQWVAFDREIFATDTTHVYFEELQRQCIRFGFGLLEVREDNKVRWLIEPSHIDQFGGSRSQLPLWVAAIQAPPLVANLRKALPFKRSTAPAAAPQLAPPVPTDGVTDPLSVGNYLPSTAPNFDYTAPLLPATKGRPAWYRRPRRLWQHLHWEIRHAIRGLYPEEIKKRPGYYELPGWVVAALPTLLLLFAYLCYLHSRWEPIATENQVAAAPDLTPLETAASPAASGASDALLPGEYDHRRSGTGPPPEADIRVTDDLVSEADIPRAVELFRIAADGESTTSYNCLALYRLTSTYYVLEEGRYPDFETASERARYLNGRYGLEATAALLSCLEVGGQGYLVYVGEILTSGADASLFFRQYRNDFGLELEMLQVN</sequence>
<accession>A0A923T7U8</accession>
<keyword evidence="2" id="KW-0812">Transmembrane</keyword>
<keyword evidence="2" id="KW-1133">Transmembrane helix</keyword>